<evidence type="ECO:0000313" key="2">
    <source>
        <dbReference type="Proteomes" id="UP000287651"/>
    </source>
</evidence>
<dbReference type="EMBL" id="AMZH03012969">
    <property type="protein sequence ID" value="RRT50072.1"/>
    <property type="molecule type" value="Genomic_DNA"/>
</dbReference>
<evidence type="ECO:0000313" key="1">
    <source>
        <dbReference type="EMBL" id="RRT50072.1"/>
    </source>
</evidence>
<dbReference type="Proteomes" id="UP000287651">
    <property type="component" value="Unassembled WGS sequence"/>
</dbReference>
<dbReference type="PANTHER" id="PTHR31210:SF96">
    <property type="entry name" value="OS06G0731900 PROTEIN"/>
    <property type="match status" value="1"/>
</dbReference>
<protein>
    <submittedName>
        <fullName evidence="1">Uncharacterized protein</fullName>
    </submittedName>
</protein>
<dbReference type="Pfam" id="PF05212">
    <property type="entry name" value="DUF707"/>
    <property type="match status" value="1"/>
</dbReference>
<name>A0A426YE80_ENSVE</name>
<dbReference type="InterPro" id="IPR007877">
    <property type="entry name" value="DUF707"/>
</dbReference>
<dbReference type="AlphaFoldDB" id="A0A426YE80"/>
<gene>
    <name evidence="1" type="ORF">B296_00032585</name>
</gene>
<sequence>MAVGISQKKTVDSVVRKVWFAKRFLHPDIVFFYDYLFLWDEDLGVENFHPGRYICDYHLSYSFFLLHRRIYNRRGSLRCSSESKEPPCTG</sequence>
<dbReference type="PANTHER" id="PTHR31210">
    <property type="entry name" value="OS06G0731900 PROTEIN"/>
    <property type="match status" value="1"/>
</dbReference>
<reference evidence="1 2" key="1">
    <citation type="journal article" date="2014" name="Agronomy (Basel)">
        <title>A Draft Genome Sequence for Ensete ventricosum, the Drought-Tolerant Tree Against Hunger.</title>
        <authorList>
            <person name="Harrison J."/>
            <person name="Moore K.A."/>
            <person name="Paszkiewicz K."/>
            <person name="Jones T."/>
            <person name="Grant M."/>
            <person name="Ambacheew D."/>
            <person name="Muzemil S."/>
            <person name="Studholme D.J."/>
        </authorList>
    </citation>
    <scope>NUCLEOTIDE SEQUENCE [LARGE SCALE GENOMIC DNA]</scope>
</reference>
<accession>A0A426YE80</accession>
<organism evidence="1 2">
    <name type="scientific">Ensete ventricosum</name>
    <name type="common">Abyssinian banana</name>
    <name type="synonym">Musa ensete</name>
    <dbReference type="NCBI Taxonomy" id="4639"/>
    <lineage>
        <taxon>Eukaryota</taxon>
        <taxon>Viridiplantae</taxon>
        <taxon>Streptophyta</taxon>
        <taxon>Embryophyta</taxon>
        <taxon>Tracheophyta</taxon>
        <taxon>Spermatophyta</taxon>
        <taxon>Magnoliopsida</taxon>
        <taxon>Liliopsida</taxon>
        <taxon>Zingiberales</taxon>
        <taxon>Musaceae</taxon>
        <taxon>Ensete</taxon>
    </lineage>
</organism>
<proteinExistence type="predicted"/>
<comment type="caution">
    <text evidence="1">The sequence shown here is derived from an EMBL/GenBank/DDBJ whole genome shotgun (WGS) entry which is preliminary data.</text>
</comment>